<dbReference type="AlphaFoldDB" id="A0AAQ3KI34"/>
<accession>A0AAQ3KI34</accession>
<evidence type="ECO:0000313" key="4">
    <source>
        <dbReference type="Proteomes" id="UP001327560"/>
    </source>
</evidence>
<feature type="compositionally biased region" description="Low complexity" evidence="1">
    <location>
        <begin position="77"/>
        <end position="95"/>
    </location>
</feature>
<dbReference type="EMBL" id="CP136894">
    <property type="protein sequence ID" value="WOL09114.1"/>
    <property type="molecule type" value="Genomic_DNA"/>
</dbReference>
<feature type="compositionally biased region" description="Low complexity" evidence="1">
    <location>
        <begin position="44"/>
        <end position="68"/>
    </location>
</feature>
<gene>
    <name evidence="3" type="ORF">Cni_G17867</name>
</gene>
<dbReference type="InterPro" id="IPR039923">
    <property type="entry name" value="Protodermal_1"/>
</dbReference>
<dbReference type="Proteomes" id="UP001327560">
    <property type="component" value="Chromosome 5"/>
</dbReference>
<evidence type="ECO:0000313" key="3">
    <source>
        <dbReference type="EMBL" id="WOL09114.1"/>
    </source>
</evidence>
<dbReference type="PANTHER" id="PTHR33210:SF14">
    <property type="entry name" value="MEIOSIS 5"/>
    <property type="match status" value="1"/>
</dbReference>
<sequence>MEWIGRGKTFLACFVVLGLVSQNVIKPAVSRTLQEFSEQKNYYPPSTGSTPSHSHGGTPNCPTPSGGTPSHGGSYGGTPTTTPHGSPTPSGGYPPVVVPTPTTPSTPTVVPHLPPFFTGTCKFWGSHPKAITHILGSLRSISDLFGHGCAAVFGSNPTLPDALTNTRSDGYGELFREGTAAFLNSMANSKYPFTTPQVKSSFVGAITSDGAAAAQAEIFKKANEGKFKS</sequence>
<reference evidence="3 4" key="1">
    <citation type="submission" date="2023-10" db="EMBL/GenBank/DDBJ databases">
        <title>Chromosome-scale genome assembly provides insights into flower coloration mechanisms of Canna indica.</title>
        <authorList>
            <person name="Li C."/>
        </authorList>
    </citation>
    <scope>NUCLEOTIDE SEQUENCE [LARGE SCALE GENOMIC DNA]</scope>
    <source>
        <tissue evidence="3">Flower</tissue>
    </source>
</reference>
<protein>
    <submittedName>
        <fullName evidence="3">Protodermal factor 1-like</fullName>
    </submittedName>
</protein>
<keyword evidence="4" id="KW-1185">Reference proteome</keyword>
<proteinExistence type="predicted"/>
<feature type="signal peptide" evidence="2">
    <location>
        <begin position="1"/>
        <end position="22"/>
    </location>
</feature>
<evidence type="ECO:0000256" key="1">
    <source>
        <dbReference type="SAM" id="MobiDB-lite"/>
    </source>
</evidence>
<name>A0AAQ3KI34_9LILI</name>
<keyword evidence="2" id="KW-0732">Signal</keyword>
<organism evidence="3 4">
    <name type="scientific">Canna indica</name>
    <name type="common">Indian-shot</name>
    <dbReference type="NCBI Taxonomy" id="4628"/>
    <lineage>
        <taxon>Eukaryota</taxon>
        <taxon>Viridiplantae</taxon>
        <taxon>Streptophyta</taxon>
        <taxon>Embryophyta</taxon>
        <taxon>Tracheophyta</taxon>
        <taxon>Spermatophyta</taxon>
        <taxon>Magnoliopsida</taxon>
        <taxon>Liliopsida</taxon>
        <taxon>Zingiberales</taxon>
        <taxon>Cannaceae</taxon>
        <taxon>Canna</taxon>
    </lineage>
</organism>
<feature type="region of interest" description="Disordered" evidence="1">
    <location>
        <begin position="40"/>
        <end position="105"/>
    </location>
</feature>
<feature type="chain" id="PRO_5042999651" evidence="2">
    <location>
        <begin position="23"/>
        <end position="229"/>
    </location>
</feature>
<evidence type="ECO:0000256" key="2">
    <source>
        <dbReference type="SAM" id="SignalP"/>
    </source>
</evidence>
<dbReference type="PANTHER" id="PTHR33210">
    <property type="entry name" value="PROTODERMAL FACTOR 1"/>
    <property type="match status" value="1"/>
</dbReference>